<dbReference type="OrthoDB" id="7062268at2"/>
<name>A0A4Q7Z957_9GAMM</name>
<dbReference type="RefSeq" id="WP_130412167.1">
    <property type="nucleotide sequence ID" value="NZ_SHKX01000011.1"/>
</dbReference>
<comment type="caution">
    <text evidence="1">The sequence shown here is derived from an EMBL/GenBank/DDBJ whole genome shotgun (WGS) entry which is preliminary data.</text>
</comment>
<organism evidence="1 2">
    <name type="scientific">Fluviicoccus keumensis</name>
    <dbReference type="NCBI Taxonomy" id="1435465"/>
    <lineage>
        <taxon>Bacteria</taxon>
        <taxon>Pseudomonadati</taxon>
        <taxon>Pseudomonadota</taxon>
        <taxon>Gammaproteobacteria</taxon>
        <taxon>Moraxellales</taxon>
        <taxon>Moraxellaceae</taxon>
        <taxon>Fluviicoccus</taxon>
    </lineage>
</organism>
<proteinExistence type="predicted"/>
<reference evidence="1 2" key="1">
    <citation type="submission" date="2019-02" db="EMBL/GenBank/DDBJ databases">
        <title>Genomic Encyclopedia of Type Strains, Phase IV (KMG-IV): sequencing the most valuable type-strain genomes for metagenomic binning, comparative biology and taxonomic classification.</title>
        <authorList>
            <person name="Goeker M."/>
        </authorList>
    </citation>
    <scope>NUCLEOTIDE SEQUENCE [LARGE SCALE GENOMIC DNA]</scope>
    <source>
        <strain evidence="1 2">DSM 105135</strain>
    </source>
</reference>
<accession>A0A4Q7Z957</accession>
<dbReference type="EMBL" id="SHKX01000011">
    <property type="protein sequence ID" value="RZU47028.1"/>
    <property type="molecule type" value="Genomic_DNA"/>
</dbReference>
<gene>
    <name evidence="1" type="ORF">EV700_1417</name>
</gene>
<sequence>MNQSITLNLPNDLADFEWAKVMAVYETMDAWVAGQELPCWFGPLDSSRYLAASVEPSGLLLEGNLEPLVFRGWVTKLCAKLTLALGREVYDAEV</sequence>
<evidence type="ECO:0000313" key="1">
    <source>
        <dbReference type="EMBL" id="RZU47028.1"/>
    </source>
</evidence>
<dbReference type="AlphaFoldDB" id="A0A4Q7Z957"/>
<keyword evidence="2" id="KW-1185">Reference proteome</keyword>
<evidence type="ECO:0000313" key="2">
    <source>
        <dbReference type="Proteomes" id="UP000292423"/>
    </source>
</evidence>
<dbReference type="Proteomes" id="UP000292423">
    <property type="component" value="Unassembled WGS sequence"/>
</dbReference>
<protein>
    <submittedName>
        <fullName evidence="1">Uncharacterized protein</fullName>
    </submittedName>
</protein>